<evidence type="ECO:0008006" key="7">
    <source>
        <dbReference type="Google" id="ProtNLM"/>
    </source>
</evidence>
<dbReference type="CDD" id="cd02440">
    <property type="entry name" value="AdoMet_MTases"/>
    <property type="match status" value="1"/>
</dbReference>
<dbReference type="InterPro" id="IPR050362">
    <property type="entry name" value="Cation-dep_OMT"/>
</dbReference>
<evidence type="ECO:0000256" key="1">
    <source>
        <dbReference type="ARBA" id="ARBA00022603"/>
    </source>
</evidence>
<keyword evidence="3" id="KW-0949">S-adenosyl-L-methionine</keyword>
<dbReference type="Proteomes" id="UP000816034">
    <property type="component" value="Unassembled WGS sequence"/>
</dbReference>
<dbReference type="PANTHER" id="PTHR10509">
    <property type="entry name" value="O-METHYLTRANSFERASE-RELATED"/>
    <property type="match status" value="1"/>
</dbReference>
<dbReference type="PANTHER" id="PTHR10509:SF14">
    <property type="entry name" value="CAFFEOYL-COA O-METHYLTRANSFERASE 3-RELATED"/>
    <property type="match status" value="1"/>
</dbReference>
<dbReference type="InterPro" id="IPR002935">
    <property type="entry name" value="SAM_O-MeTrfase"/>
</dbReference>
<evidence type="ECO:0000256" key="3">
    <source>
        <dbReference type="ARBA" id="ARBA00022691"/>
    </source>
</evidence>
<evidence type="ECO:0000256" key="2">
    <source>
        <dbReference type="ARBA" id="ARBA00022679"/>
    </source>
</evidence>
<proteinExistence type="inferred from homology"/>
<name>A0AA88H5K1_NAELO</name>
<dbReference type="SUPFAM" id="SSF53335">
    <property type="entry name" value="S-adenosyl-L-methionine-dependent methyltransferases"/>
    <property type="match status" value="1"/>
</dbReference>
<keyword evidence="1" id="KW-0489">Methyltransferase</keyword>
<dbReference type="EMBL" id="PYSW02000003">
    <property type="protein sequence ID" value="KAG2393192.1"/>
    <property type="molecule type" value="Genomic_DNA"/>
</dbReference>
<gene>
    <name evidence="5" type="ORF">C9374_009769</name>
</gene>
<comment type="similarity">
    <text evidence="4">Belongs to the class I-like SAM-binding methyltransferase superfamily. Cation-dependent O-methyltransferase family.</text>
</comment>
<reference evidence="5 6" key="1">
    <citation type="journal article" date="2018" name="BMC Genomics">
        <title>The genome of Naegleria lovaniensis, the basis for a comparative approach to unravel pathogenicity factors of the human pathogenic amoeba N. fowleri.</title>
        <authorList>
            <person name="Liechti N."/>
            <person name="Schurch N."/>
            <person name="Bruggmann R."/>
            <person name="Wittwer M."/>
        </authorList>
    </citation>
    <scope>NUCLEOTIDE SEQUENCE [LARGE SCALE GENOMIC DNA]</scope>
    <source>
        <strain evidence="5 6">ATCC 30569</strain>
    </source>
</reference>
<dbReference type="InterPro" id="IPR029063">
    <property type="entry name" value="SAM-dependent_MTases_sf"/>
</dbReference>
<dbReference type="Pfam" id="PF01596">
    <property type="entry name" value="Methyltransf_3"/>
    <property type="match status" value="1"/>
</dbReference>
<evidence type="ECO:0000256" key="4">
    <source>
        <dbReference type="ARBA" id="ARBA00023453"/>
    </source>
</evidence>
<dbReference type="AlphaFoldDB" id="A0AA88H5K1"/>
<comment type="caution">
    <text evidence="5">The sequence shown here is derived from an EMBL/GenBank/DDBJ whole genome shotgun (WGS) entry which is preliminary data.</text>
</comment>
<dbReference type="Gene3D" id="3.40.50.150">
    <property type="entry name" value="Vaccinia Virus protein VP39"/>
    <property type="match status" value="1"/>
</dbReference>
<keyword evidence="6" id="KW-1185">Reference proteome</keyword>
<dbReference type="GeneID" id="68102223"/>
<dbReference type="RefSeq" id="XP_044555086.1">
    <property type="nucleotide sequence ID" value="XM_044699992.1"/>
</dbReference>
<dbReference type="GO" id="GO:0008757">
    <property type="term" value="F:S-adenosylmethionine-dependent methyltransferase activity"/>
    <property type="evidence" value="ECO:0007669"/>
    <property type="project" value="TreeGrafter"/>
</dbReference>
<protein>
    <recommendedName>
        <fullName evidence="7">O-methyltransferase</fullName>
    </recommendedName>
</protein>
<dbReference type="PROSITE" id="PS51682">
    <property type="entry name" value="SAM_OMT_I"/>
    <property type="match status" value="1"/>
</dbReference>
<keyword evidence="2" id="KW-0808">Transferase</keyword>
<sequence>MKPSFVCDPAVLEYVRQICVRETKEQIDLREETREKMGSRYVMVSAPEQMQLLQILLKLIGAKNILEIGCFTGYGSLCFALATQDTGAKITTLDVSEEFVQIGRKYWKQAGVEDRIEVVIQPALESLEELKKEKKEFDFIYVDADKFVIDNTLRHGNVINEQDQSEDILAIRQTNNMCRDDQRWDVAMETIADGVTFLRKK</sequence>
<evidence type="ECO:0000313" key="6">
    <source>
        <dbReference type="Proteomes" id="UP000816034"/>
    </source>
</evidence>
<dbReference type="GO" id="GO:0032259">
    <property type="term" value="P:methylation"/>
    <property type="evidence" value="ECO:0007669"/>
    <property type="project" value="UniProtKB-KW"/>
</dbReference>
<organism evidence="5 6">
    <name type="scientific">Naegleria lovaniensis</name>
    <name type="common">Amoeba</name>
    <dbReference type="NCBI Taxonomy" id="51637"/>
    <lineage>
        <taxon>Eukaryota</taxon>
        <taxon>Discoba</taxon>
        <taxon>Heterolobosea</taxon>
        <taxon>Tetramitia</taxon>
        <taxon>Eutetramitia</taxon>
        <taxon>Vahlkampfiidae</taxon>
        <taxon>Naegleria</taxon>
    </lineage>
</organism>
<accession>A0AA88H5K1</accession>
<dbReference type="GO" id="GO:0008171">
    <property type="term" value="F:O-methyltransferase activity"/>
    <property type="evidence" value="ECO:0007669"/>
    <property type="project" value="InterPro"/>
</dbReference>
<evidence type="ECO:0000313" key="5">
    <source>
        <dbReference type="EMBL" id="KAG2393192.1"/>
    </source>
</evidence>